<dbReference type="PANTHER" id="PTHR34512:SF30">
    <property type="entry name" value="OUTER MEMBRANE PROTEIN ASSEMBLY FACTOR BAMB"/>
    <property type="match status" value="1"/>
</dbReference>
<dbReference type="Proteomes" id="UP001500416">
    <property type="component" value="Unassembled WGS sequence"/>
</dbReference>
<sequence length="316" mass="33633">MRWERPLHQSGQVSGVAVGDGCVVVHERRTRLVCLDAVDGSVRWDVPVGTWPRAVVVDGPRCLVLPQSPWQLVCLDVATGRREWTVELDGYVGHLVVAGRTVLVGGWRGYTPLRTFDVGTGRLLATADVRSVWPAPVGDGFLVGGGSEVRLVDRDLREVAVWSLPEPLASPDHAAVFTPVGSDRFLVRCGARSVVEVGPAGVREVVRAGHDLTEDAPVVAGGLVWLRERAGGYTTVGDGRLGWRFDVGQPLVSGVRAVADGFVVAALAGTLFRLDRDGRVRGRVQVARRITALEPSGLLVTKGALLAVSASLSPGL</sequence>
<organism evidence="2 3">
    <name type="scientific">Saccharothrix mutabilis subsp. mutabilis</name>
    <dbReference type="NCBI Taxonomy" id="66855"/>
    <lineage>
        <taxon>Bacteria</taxon>
        <taxon>Bacillati</taxon>
        <taxon>Actinomycetota</taxon>
        <taxon>Actinomycetes</taxon>
        <taxon>Pseudonocardiales</taxon>
        <taxon>Pseudonocardiaceae</taxon>
        <taxon>Saccharothrix</taxon>
    </lineage>
</organism>
<accession>A0ABN0UAJ3</accession>
<keyword evidence="3" id="KW-1185">Reference proteome</keyword>
<reference evidence="2 3" key="1">
    <citation type="journal article" date="2019" name="Int. J. Syst. Evol. Microbiol.">
        <title>The Global Catalogue of Microorganisms (GCM) 10K type strain sequencing project: providing services to taxonomists for standard genome sequencing and annotation.</title>
        <authorList>
            <consortium name="The Broad Institute Genomics Platform"/>
            <consortium name="The Broad Institute Genome Sequencing Center for Infectious Disease"/>
            <person name="Wu L."/>
            <person name="Ma J."/>
        </authorList>
    </citation>
    <scope>NUCLEOTIDE SEQUENCE [LARGE SCALE GENOMIC DNA]</scope>
    <source>
        <strain evidence="2 3">JCM 3380</strain>
    </source>
</reference>
<dbReference type="PANTHER" id="PTHR34512">
    <property type="entry name" value="CELL SURFACE PROTEIN"/>
    <property type="match status" value="1"/>
</dbReference>
<dbReference type="InterPro" id="IPR002372">
    <property type="entry name" value="PQQ_rpt_dom"/>
</dbReference>
<feature type="domain" description="Pyrrolo-quinoline quinone repeat" evidence="1">
    <location>
        <begin position="3"/>
        <end position="87"/>
    </location>
</feature>
<name>A0ABN0UAJ3_9PSEU</name>
<evidence type="ECO:0000313" key="3">
    <source>
        <dbReference type="Proteomes" id="UP001500416"/>
    </source>
</evidence>
<dbReference type="EMBL" id="BAAABU010000012">
    <property type="protein sequence ID" value="GAA0243649.1"/>
    <property type="molecule type" value="Genomic_DNA"/>
</dbReference>
<evidence type="ECO:0000313" key="2">
    <source>
        <dbReference type="EMBL" id="GAA0243649.1"/>
    </source>
</evidence>
<protein>
    <recommendedName>
        <fullName evidence="1">Pyrrolo-quinoline quinone repeat domain-containing protein</fullName>
    </recommendedName>
</protein>
<dbReference type="Pfam" id="PF13360">
    <property type="entry name" value="PQQ_2"/>
    <property type="match status" value="1"/>
</dbReference>
<dbReference type="InterPro" id="IPR015943">
    <property type="entry name" value="WD40/YVTN_repeat-like_dom_sf"/>
</dbReference>
<evidence type="ECO:0000259" key="1">
    <source>
        <dbReference type="Pfam" id="PF13360"/>
    </source>
</evidence>
<gene>
    <name evidence="2" type="ORF">GCM10010492_48620</name>
</gene>
<dbReference type="InterPro" id="IPR011047">
    <property type="entry name" value="Quinoprotein_ADH-like_sf"/>
</dbReference>
<proteinExistence type="predicted"/>
<comment type="caution">
    <text evidence="2">The sequence shown here is derived from an EMBL/GenBank/DDBJ whole genome shotgun (WGS) entry which is preliminary data.</text>
</comment>
<dbReference type="SUPFAM" id="SSF50998">
    <property type="entry name" value="Quinoprotein alcohol dehydrogenase-like"/>
    <property type="match status" value="1"/>
</dbReference>
<dbReference type="Gene3D" id="2.130.10.10">
    <property type="entry name" value="YVTN repeat-like/Quinoprotein amine dehydrogenase"/>
    <property type="match status" value="1"/>
</dbReference>